<dbReference type="EMBL" id="WLZY01000006">
    <property type="protein sequence ID" value="NDL58993.1"/>
    <property type="molecule type" value="Genomic_DNA"/>
</dbReference>
<dbReference type="Gene3D" id="3.40.50.1820">
    <property type="entry name" value="alpha/beta hydrolase"/>
    <property type="match status" value="1"/>
</dbReference>
<keyword evidence="11" id="KW-1185">Reference proteome</keyword>
<dbReference type="Pfam" id="PF00326">
    <property type="entry name" value="Peptidase_S9"/>
    <property type="match status" value="1"/>
</dbReference>
<dbReference type="InterPro" id="IPR002470">
    <property type="entry name" value="Peptidase_S9A"/>
</dbReference>
<dbReference type="PANTHER" id="PTHR42881">
    <property type="entry name" value="PROLYL ENDOPEPTIDASE"/>
    <property type="match status" value="1"/>
</dbReference>
<dbReference type="InterPro" id="IPR051167">
    <property type="entry name" value="Prolyl_oligopep/macrocyclase"/>
</dbReference>
<dbReference type="InterPro" id="IPR002471">
    <property type="entry name" value="Pept_S9_AS"/>
</dbReference>
<comment type="catalytic activity">
    <reaction evidence="1">
        <text>Hydrolysis of Pro-|-Xaa &gt;&gt; Ala-|-Xaa in oligopeptides.</text>
        <dbReference type="EC" id="3.4.21.26"/>
    </reaction>
</comment>
<dbReference type="InterPro" id="IPR001375">
    <property type="entry name" value="Peptidase_S9_cat"/>
</dbReference>
<dbReference type="RefSeq" id="WP_162451691.1">
    <property type="nucleotide sequence ID" value="NZ_WLZY01000006.1"/>
</dbReference>
<evidence type="ECO:0000313" key="10">
    <source>
        <dbReference type="EMBL" id="NDL58993.1"/>
    </source>
</evidence>
<dbReference type="GO" id="GO:0070012">
    <property type="term" value="F:oligopeptidase activity"/>
    <property type="evidence" value="ECO:0007669"/>
    <property type="project" value="TreeGrafter"/>
</dbReference>
<protein>
    <recommendedName>
        <fullName evidence="3">prolyl oligopeptidase</fullName>
        <ecNumber evidence="3">3.4.21.26</ecNumber>
    </recommendedName>
</protein>
<evidence type="ECO:0000256" key="6">
    <source>
        <dbReference type="ARBA" id="ARBA00022825"/>
    </source>
</evidence>
<dbReference type="InterPro" id="IPR023302">
    <property type="entry name" value="Pept_S9A_N"/>
</dbReference>
<feature type="domain" description="Peptidase S9A N-terminal" evidence="9">
    <location>
        <begin position="17"/>
        <end position="426"/>
    </location>
</feature>
<gene>
    <name evidence="10" type="ORF">F7O44_18155</name>
</gene>
<dbReference type="SUPFAM" id="SSF50993">
    <property type="entry name" value="Peptidase/esterase 'gauge' domain"/>
    <property type="match status" value="1"/>
</dbReference>
<dbReference type="PANTHER" id="PTHR42881:SF2">
    <property type="entry name" value="PROLYL ENDOPEPTIDASE"/>
    <property type="match status" value="1"/>
</dbReference>
<comment type="similarity">
    <text evidence="2">Belongs to the peptidase S9A family.</text>
</comment>
<evidence type="ECO:0000259" key="9">
    <source>
        <dbReference type="Pfam" id="PF02897"/>
    </source>
</evidence>
<feature type="region of interest" description="Disordered" evidence="7">
    <location>
        <begin position="1"/>
        <end position="25"/>
    </location>
</feature>
<dbReference type="GO" id="GO:0004252">
    <property type="term" value="F:serine-type endopeptidase activity"/>
    <property type="evidence" value="ECO:0007669"/>
    <property type="project" value="UniProtKB-EC"/>
</dbReference>
<dbReference type="Pfam" id="PF02897">
    <property type="entry name" value="Peptidase_S9_N"/>
    <property type="match status" value="1"/>
</dbReference>
<feature type="compositionally biased region" description="Polar residues" evidence="7">
    <location>
        <begin position="1"/>
        <end position="12"/>
    </location>
</feature>
<dbReference type="InterPro" id="IPR029058">
    <property type="entry name" value="AB_hydrolase_fold"/>
</dbReference>
<evidence type="ECO:0000256" key="3">
    <source>
        <dbReference type="ARBA" id="ARBA00011897"/>
    </source>
</evidence>
<evidence type="ECO:0000259" key="8">
    <source>
        <dbReference type="Pfam" id="PF00326"/>
    </source>
</evidence>
<dbReference type="GO" id="GO:0005829">
    <property type="term" value="C:cytosol"/>
    <property type="evidence" value="ECO:0007669"/>
    <property type="project" value="TreeGrafter"/>
</dbReference>
<evidence type="ECO:0000256" key="5">
    <source>
        <dbReference type="ARBA" id="ARBA00022801"/>
    </source>
</evidence>
<accession>A0A7K3M6P9</accession>
<evidence type="ECO:0000256" key="7">
    <source>
        <dbReference type="SAM" id="MobiDB-lite"/>
    </source>
</evidence>
<dbReference type="AlphaFoldDB" id="A0A7K3M6P9"/>
<dbReference type="GO" id="GO:0006508">
    <property type="term" value="P:proteolysis"/>
    <property type="evidence" value="ECO:0007669"/>
    <property type="project" value="UniProtKB-KW"/>
</dbReference>
<dbReference type="Gene3D" id="2.130.10.120">
    <property type="entry name" value="Prolyl oligopeptidase, N-terminal domain"/>
    <property type="match status" value="1"/>
</dbReference>
<keyword evidence="4" id="KW-0645">Protease</keyword>
<proteinExistence type="inferred from homology"/>
<evidence type="ECO:0000256" key="4">
    <source>
        <dbReference type="ARBA" id="ARBA00022670"/>
    </source>
</evidence>
<dbReference type="Proteomes" id="UP000460435">
    <property type="component" value="Unassembled WGS sequence"/>
</dbReference>
<evidence type="ECO:0000313" key="11">
    <source>
        <dbReference type="Proteomes" id="UP000460435"/>
    </source>
</evidence>
<evidence type="ECO:0000256" key="1">
    <source>
        <dbReference type="ARBA" id="ARBA00001070"/>
    </source>
</evidence>
<comment type="caution">
    <text evidence="10">The sequence shown here is derived from an EMBL/GenBank/DDBJ whole genome shotgun (WGS) entry which is preliminary data.</text>
</comment>
<keyword evidence="6" id="KW-0720">Serine protease</keyword>
<sequence length="705" mass="76553">MDSVTSNSSSQYPPAPEGHDADVLHGVTVPDPFRALENPDAPETTVWGEAQDALFNAHRDRWTTRDHFRERLSELLRSGTVGAPVWRGERSFHTRRTPDQEHAVLLTTDPGGEERVLIDPVALDPSGTTTLDAWQPSKEGDLLAYQVSEGGREESVVRVLDVVSGEVIDGPIDRARYSPIGWLPGGKSFYYVRRLPPESVPDGEEQYHRRVYLHQIGTDTANDVEIFGSGMDKTNYYGASVSRDGRWLIVSAAQGTAPRNDVWIADLHAGDPAAPDLRPVIVGADARTHLHVGRDGRLYVLTDLDAPRRRLAVADPATPEPEHWRDLLPEDGSAVLDDYAILDGPELERPVLLASRTRHAISEVTVHDLATGHRESTLELPGLGSIGGLSERPEGGHESWFGYTDHTTPSLVLHVDARSGDVTTWAPSPGTIDIPDVRSEQVTYRSKDGTEVRMVIVSPAAGDASRRPRPTVLYGYGGFNIALTPAYSASILAWVEAGGVWAVAGLRGGSEEGEAWHRAGMREQKQNVFDDFHAAAGYLVEQGWTTPRQLGISGGSNGGLLVGAALTQHPGSFRAVVCSAPLLDMVRYEQFGLGATWNDEYGTAADPEELSWLLGYSPYHHVEPGTAYPAVLFTVFDGDTRVDPLHARKMAAALQQATTSDVAERPVLLRAERNVGHGARAVSRTVDLATDQLGFLAAQLGLDPQ</sequence>
<reference evidence="10 11" key="1">
    <citation type="submission" date="2019-11" db="EMBL/GenBank/DDBJ databases">
        <authorList>
            <person name="Li X.-J."/>
            <person name="Feng X.-M."/>
        </authorList>
    </citation>
    <scope>NUCLEOTIDE SEQUENCE [LARGE SCALE GENOMIC DNA]</scope>
    <source>
        <strain evidence="10 11">XMNu-373</strain>
    </source>
</reference>
<dbReference type="SUPFAM" id="SSF53474">
    <property type="entry name" value="alpha/beta-Hydrolases"/>
    <property type="match status" value="1"/>
</dbReference>
<keyword evidence="5" id="KW-0378">Hydrolase</keyword>
<dbReference type="PROSITE" id="PS00708">
    <property type="entry name" value="PRO_ENDOPEP_SER"/>
    <property type="match status" value="1"/>
</dbReference>
<dbReference type="EC" id="3.4.21.26" evidence="3"/>
<feature type="domain" description="Peptidase S9 prolyl oligopeptidase catalytic" evidence="8">
    <location>
        <begin position="487"/>
        <end position="701"/>
    </location>
</feature>
<evidence type="ECO:0000256" key="2">
    <source>
        <dbReference type="ARBA" id="ARBA00005228"/>
    </source>
</evidence>
<dbReference type="PRINTS" id="PR00862">
    <property type="entry name" value="PROLIGOPTASE"/>
</dbReference>
<name>A0A7K3M6P9_9ACTN</name>
<organism evidence="10 11">
    <name type="scientific">Phytoactinopolyspora mesophila</name>
    <dbReference type="NCBI Taxonomy" id="2650750"/>
    <lineage>
        <taxon>Bacteria</taxon>
        <taxon>Bacillati</taxon>
        <taxon>Actinomycetota</taxon>
        <taxon>Actinomycetes</taxon>
        <taxon>Jiangellales</taxon>
        <taxon>Jiangellaceae</taxon>
        <taxon>Phytoactinopolyspora</taxon>
    </lineage>
</organism>